<organism evidence="1">
    <name type="scientific">Arundo donax</name>
    <name type="common">Giant reed</name>
    <name type="synonym">Donax arundinaceus</name>
    <dbReference type="NCBI Taxonomy" id="35708"/>
    <lineage>
        <taxon>Eukaryota</taxon>
        <taxon>Viridiplantae</taxon>
        <taxon>Streptophyta</taxon>
        <taxon>Embryophyta</taxon>
        <taxon>Tracheophyta</taxon>
        <taxon>Spermatophyta</taxon>
        <taxon>Magnoliopsida</taxon>
        <taxon>Liliopsida</taxon>
        <taxon>Poales</taxon>
        <taxon>Poaceae</taxon>
        <taxon>PACMAD clade</taxon>
        <taxon>Arundinoideae</taxon>
        <taxon>Arundineae</taxon>
        <taxon>Arundo</taxon>
    </lineage>
</organism>
<proteinExistence type="predicted"/>
<reference evidence="1" key="2">
    <citation type="journal article" date="2015" name="Data Brief">
        <title>Shoot transcriptome of the giant reed, Arundo donax.</title>
        <authorList>
            <person name="Barrero R.A."/>
            <person name="Guerrero F.D."/>
            <person name="Moolhuijzen P."/>
            <person name="Goolsby J.A."/>
            <person name="Tidwell J."/>
            <person name="Bellgard S.E."/>
            <person name="Bellgard M.I."/>
        </authorList>
    </citation>
    <scope>NUCLEOTIDE SEQUENCE</scope>
    <source>
        <tissue evidence="1">Shoot tissue taken approximately 20 cm above the soil surface</tissue>
    </source>
</reference>
<protein>
    <submittedName>
        <fullName evidence="1">Pco128311</fullName>
    </submittedName>
</protein>
<reference evidence="1" key="1">
    <citation type="submission" date="2014-09" db="EMBL/GenBank/DDBJ databases">
        <authorList>
            <person name="Magalhaes I.L.F."/>
            <person name="Oliveira U."/>
            <person name="Santos F.R."/>
            <person name="Vidigal T.H.D.A."/>
            <person name="Brescovit A.D."/>
            <person name="Santos A.J."/>
        </authorList>
    </citation>
    <scope>NUCLEOTIDE SEQUENCE</scope>
    <source>
        <tissue evidence="1">Shoot tissue taken approximately 20 cm above the soil surface</tissue>
    </source>
</reference>
<sequence length="32" mass="3543">MNTICQGNCVADDLKLKGCYTKTSNTSMLQNF</sequence>
<name>A0A0A9E928_ARUDO</name>
<dbReference type="AlphaFoldDB" id="A0A0A9E928"/>
<evidence type="ECO:0000313" key="1">
    <source>
        <dbReference type="EMBL" id="JAD95523.1"/>
    </source>
</evidence>
<accession>A0A0A9E928</accession>
<dbReference type="EMBL" id="GBRH01202372">
    <property type="protein sequence ID" value="JAD95523.1"/>
    <property type="molecule type" value="Transcribed_RNA"/>
</dbReference>